<dbReference type="EMBL" id="CP036273">
    <property type="protein sequence ID" value="QDU19302.1"/>
    <property type="molecule type" value="Genomic_DNA"/>
</dbReference>
<keyword evidence="2" id="KW-1185">Reference proteome</keyword>
<gene>
    <name evidence="1" type="ORF">ETAA1_12080</name>
</gene>
<dbReference type="KEGG" id="uli:ETAA1_12080"/>
<organism evidence="1 2">
    <name type="scientific">Urbifossiella limnaea</name>
    <dbReference type="NCBI Taxonomy" id="2528023"/>
    <lineage>
        <taxon>Bacteria</taxon>
        <taxon>Pseudomonadati</taxon>
        <taxon>Planctomycetota</taxon>
        <taxon>Planctomycetia</taxon>
        <taxon>Gemmatales</taxon>
        <taxon>Gemmataceae</taxon>
        <taxon>Urbifossiella</taxon>
    </lineage>
</organism>
<dbReference type="AlphaFoldDB" id="A0A517XP92"/>
<dbReference type="Proteomes" id="UP000319576">
    <property type="component" value="Chromosome"/>
</dbReference>
<accession>A0A517XP92</accession>
<evidence type="ECO:0000313" key="2">
    <source>
        <dbReference type="Proteomes" id="UP000319576"/>
    </source>
</evidence>
<name>A0A517XP92_9BACT</name>
<proteinExistence type="predicted"/>
<dbReference type="RefSeq" id="WP_145235197.1">
    <property type="nucleotide sequence ID" value="NZ_CP036273.1"/>
</dbReference>
<reference evidence="1 2" key="1">
    <citation type="submission" date="2019-02" db="EMBL/GenBank/DDBJ databases">
        <title>Deep-cultivation of Planctomycetes and their phenomic and genomic characterization uncovers novel biology.</title>
        <authorList>
            <person name="Wiegand S."/>
            <person name="Jogler M."/>
            <person name="Boedeker C."/>
            <person name="Pinto D."/>
            <person name="Vollmers J."/>
            <person name="Rivas-Marin E."/>
            <person name="Kohn T."/>
            <person name="Peeters S.H."/>
            <person name="Heuer A."/>
            <person name="Rast P."/>
            <person name="Oberbeckmann S."/>
            <person name="Bunk B."/>
            <person name="Jeske O."/>
            <person name="Meyerdierks A."/>
            <person name="Storesund J.E."/>
            <person name="Kallscheuer N."/>
            <person name="Luecker S."/>
            <person name="Lage O.M."/>
            <person name="Pohl T."/>
            <person name="Merkel B.J."/>
            <person name="Hornburger P."/>
            <person name="Mueller R.-W."/>
            <person name="Bruemmer F."/>
            <person name="Labrenz M."/>
            <person name="Spormann A.M."/>
            <person name="Op den Camp H."/>
            <person name="Overmann J."/>
            <person name="Amann R."/>
            <person name="Jetten M.S.M."/>
            <person name="Mascher T."/>
            <person name="Medema M.H."/>
            <person name="Devos D.P."/>
            <person name="Kaster A.-K."/>
            <person name="Ovreas L."/>
            <person name="Rohde M."/>
            <person name="Galperin M.Y."/>
            <person name="Jogler C."/>
        </authorList>
    </citation>
    <scope>NUCLEOTIDE SEQUENCE [LARGE SCALE GENOMIC DNA]</scope>
    <source>
        <strain evidence="1 2">ETA_A1</strain>
    </source>
</reference>
<evidence type="ECO:0000313" key="1">
    <source>
        <dbReference type="EMBL" id="QDU19302.1"/>
    </source>
</evidence>
<protein>
    <submittedName>
        <fullName evidence="1">Uncharacterized protein</fullName>
    </submittedName>
</protein>
<sequence>MKITMYHRTFPVKDAPVAVSLVPYAASQKHTYTANGKIYDAVLKEIQVVVPDDAKLDVMKNLLCWAGEKGPMKSTAREVYDFATAGTSGFKLA</sequence>